<dbReference type="PANTHER" id="PTHR30352:SF13">
    <property type="entry name" value="GLYCYL-RADICAL ENZYME ACTIVATING ENZYME YJJW-RELATED"/>
    <property type="match status" value="1"/>
</dbReference>
<dbReference type="InterPro" id="IPR007197">
    <property type="entry name" value="rSAM"/>
</dbReference>
<dbReference type="SFLD" id="SFLDG01094">
    <property type="entry name" value="Uncharacterised_Radical_SAM_Su"/>
    <property type="match status" value="1"/>
</dbReference>
<keyword evidence="9" id="KW-1185">Reference proteome</keyword>
<keyword evidence="6" id="KW-0411">Iron-sulfur</keyword>
<sequence>MNVHSLQSLPGTESSRVSLRIGGFVPCSTQDWPDQLAAVVFIAGCPWRCNYCHNPHLQTGRGDEALHWADLLPQIVARKTLLDGVVFSGGEPTIDSHLPDALRSLRAVGMATGLHTAGCYPHRLAHALPLLDWVGLDIKALPGGYDAITGVPDSGHRAWTSLGLVQAAGIDYEVRVTAHPDWLPEDMLDQLLEQLAAANVPRIALQAGRLPGRSGYPGERAAYRLPALSRWARNIPGLILRGF</sequence>
<dbReference type="InterPro" id="IPR034457">
    <property type="entry name" value="Organic_radical-activating"/>
</dbReference>
<dbReference type="Gene3D" id="3.20.20.70">
    <property type="entry name" value="Aldolase class I"/>
    <property type="match status" value="1"/>
</dbReference>
<keyword evidence="3" id="KW-0949">S-adenosyl-L-methionine</keyword>
<dbReference type="NCBIfam" id="TIGR02495">
    <property type="entry name" value="NrdG2"/>
    <property type="match status" value="1"/>
</dbReference>
<dbReference type="PROSITE" id="PS51918">
    <property type="entry name" value="RADICAL_SAM"/>
    <property type="match status" value="1"/>
</dbReference>
<keyword evidence="5" id="KW-0408">Iron</keyword>
<dbReference type="Proteomes" id="UP001500547">
    <property type="component" value="Unassembled WGS sequence"/>
</dbReference>
<evidence type="ECO:0000256" key="1">
    <source>
        <dbReference type="ARBA" id="ARBA00001966"/>
    </source>
</evidence>
<dbReference type="Pfam" id="PF04055">
    <property type="entry name" value="Radical_SAM"/>
    <property type="match status" value="1"/>
</dbReference>
<keyword evidence="2" id="KW-0004">4Fe-4S</keyword>
<name>A0ABP9QII5_9RHOO</name>
<dbReference type="CDD" id="cd01335">
    <property type="entry name" value="Radical_SAM"/>
    <property type="match status" value="1"/>
</dbReference>
<evidence type="ECO:0000313" key="8">
    <source>
        <dbReference type="EMBL" id="GAA5162481.1"/>
    </source>
</evidence>
<comment type="cofactor">
    <cofactor evidence="1">
        <name>[4Fe-4S] cluster</name>
        <dbReference type="ChEBI" id="CHEBI:49883"/>
    </cofactor>
</comment>
<dbReference type="InterPro" id="IPR012840">
    <property type="entry name" value="NrdG2"/>
</dbReference>
<organism evidence="8 9">
    <name type="scientific">Viridibacterium curvum</name>
    <dbReference type="NCBI Taxonomy" id="1101404"/>
    <lineage>
        <taxon>Bacteria</taxon>
        <taxon>Pseudomonadati</taxon>
        <taxon>Pseudomonadota</taxon>
        <taxon>Betaproteobacteria</taxon>
        <taxon>Rhodocyclales</taxon>
        <taxon>Rhodocyclaceae</taxon>
        <taxon>Viridibacterium</taxon>
    </lineage>
</organism>
<reference evidence="9" key="1">
    <citation type="journal article" date="2019" name="Int. J. Syst. Evol. Microbiol.">
        <title>The Global Catalogue of Microorganisms (GCM) 10K type strain sequencing project: providing services to taxonomists for standard genome sequencing and annotation.</title>
        <authorList>
            <consortium name="The Broad Institute Genomics Platform"/>
            <consortium name="The Broad Institute Genome Sequencing Center for Infectious Disease"/>
            <person name="Wu L."/>
            <person name="Ma J."/>
        </authorList>
    </citation>
    <scope>NUCLEOTIDE SEQUENCE [LARGE SCALE GENOMIC DNA]</scope>
    <source>
        <strain evidence="9">JCM 18715</strain>
    </source>
</reference>
<evidence type="ECO:0000256" key="5">
    <source>
        <dbReference type="ARBA" id="ARBA00023004"/>
    </source>
</evidence>
<evidence type="ECO:0000256" key="6">
    <source>
        <dbReference type="ARBA" id="ARBA00023014"/>
    </source>
</evidence>
<evidence type="ECO:0000259" key="7">
    <source>
        <dbReference type="PROSITE" id="PS51918"/>
    </source>
</evidence>
<keyword evidence="4" id="KW-0479">Metal-binding</keyword>
<dbReference type="SFLD" id="SFLDS00029">
    <property type="entry name" value="Radical_SAM"/>
    <property type="match status" value="1"/>
</dbReference>
<evidence type="ECO:0000256" key="4">
    <source>
        <dbReference type="ARBA" id="ARBA00022723"/>
    </source>
</evidence>
<accession>A0ABP9QII5</accession>
<dbReference type="PANTHER" id="PTHR30352">
    <property type="entry name" value="PYRUVATE FORMATE-LYASE-ACTIVATING ENZYME"/>
    <property type="match status" value="1"/>
</dbReference>
<evidence type="ECO:0000256" key="2">
    <source>
        <dbReference type="ARBA" id="ARBA00022485"/>
    </source>
</evidence>
<evidence type="ECO:0000256" key="3">
    <source>
        <dbReference type="ARBA" id="ARBA00022691"/>
    </source>
</evidence>
<dbReference type="EMBL" id="BAABLD010000007">
    <property type="protein sequence ID" value="GAA5162481.1"/>
    <property type="molecule type" value="Genomic_DNA"/>
</dbReference>
<feature type="domain" description="Radical SAM core" evidence="7">
    <location>
        <begin position="32"/>
        <end position="243"/>
    </location>
</feature>
<dbReference type="RefSeq" id="WP_345532089.1">
    <property type="nucleotide sequence ID" value="NZ_BAABLD010000007.1"/>
</dbReference>
<gene>
    <name evidence="8" type="ORF">GCM10025770_13210</name>
</gene>
<protein>
    <submittedName>
        <fullName evidence="8">Anaerobic ribonucleoside-triphosphate reductase activating protein</fullName>
    </submittedName>
</protein>
<proteinExistence type="predicted"/>
<dbReference type="InterPro" id="IPR058240">
    <property type="entry name" value="rSAM_sf"/>
</dbReference>
<dbReference type="InterPro" id="IPR013785">
    <property type="entry name" value="Aldolase_TIM"/>
</dbReference>
<dbReference type="SUPFAM" id="SSF102114">
    <property type="entry name" value="Radical SAM enzymes"/>
    <property type="match status" value="1"/>
</dbReference>
<comment type="caution">
    <text evidence="8">The sequence shown here is derived from an EMBL/GenBank/DDBJ whole genome shotgun (WGS) entry which is preliminary data.</text>
</comment>
<evidence type="ECO:0000313" key="9">
    <source>
        <dbReference type="Proteomes" id="UP001500547"/>
    </source>
</evidence>